<dbReference type="RefSeq" id="WP_047193516.1">
    <property type="nucleotide sequence ID" value="NZ_CP011371.1"/>
</dbReference>
<evidence type="ECO:0000256" key="2">
    <source>
        <dbReference type="ARBA" id="ARBA00023125"/>
    </source>
</evidence>
<accession>A0A0G3BJ68</accession>
<keyword evidence="8" id="KW-1185">Reference proteome</keyword>
<dbReference type="EMBL" id="CP011371">
    <property type="protein sequence ID" value="AKJ27411.1"/>
    <property type="molecule type" value="Genomic_DNA"/>
</dbReference>
<dbReference type="PANTHER" id="PTHR30055">
    <property type="entry name" value="HTH-TYPE TRANSCRIPTIONAL REGULATOR RUTR"/>
    <property type="match status" value="1"/>
</dbReference>
<name>A0A0G3BJ68_9BURK</name>
<evidence type="ECO:0000256" key="3">
    <source>
        <dbReference type="ARBA" id="ARBA00023163"/>
    </source>
</evidence>
<keyword evidence="3" id="KW-0804">Transcription</keyword>
<dbReference type="GO" id="GO:0003700">
    <property type="term" value="F:DNA-binding transcription factor activity"/>
    <property type="evidence" value="ECO:0007669"/>
    <property type="project" value="TreeGrafter"/>
</dbReference>
<dbReference type="GO" id="GO:0000976">
    <property type="term" value="F:transcription cis-regulatory region binding"/>
    <property type="evidence" value="ECO:0007669"/>
    <property type="project" value="TreeGrafter"/>
</dbReference>
<evidence type="ECO:0000256" key="1">
    <source>
        <dbReference type="ARBA" id="ARBA00023015"/>
    </source>
</evidence>
<dbReference type="OrthoDB" id="5293556at2"/>
<protein>
    <submittedName>
        <fullName evidence="7">TetR family transcriptional regulator</fullName>
    </submittedName>
</protein>
<dbReference type="InterPro" id="IPR050109">
    <property type="entry name" value="HTH-type_TetR-like_transc_reg"/>
</dbReference>
<dbReference type="STRING" id="413882.AAW51_0720"/>
<dbReference type="KEGG" id="pbh:AAW51_0720"/>
<dbReference type="PATRIC" id="fig|413882.6.peg.763"/>
<dbReference type="Pfam" id="PF13305">
    <property type="entry name" value="TetR_C_33"/>
    <property type="match status" value="1"/>
</dbReference>
<organism evidence="7 8">
    <name type="scientific">Caldimonas brevitalea</name>
    <dbReference type="NCBI Taxonomy" id="413882"/>
    <lineage>
        <taxon>Bacteria</taxon>
        <taxon>Pseudomonadati</taxon>
        <taxon>Pseudomonadota</taxon>
        <taxon>Betaproteobacteria</taxon>
        <taxon>Burkholderiales</taxon>
        <taxon>Sphaerotilaceae</taxon>
        <taxon>Caldimonas</taxon>
    </lineage>
</organism>
<feature type="region of interest" description="Disordered" evidence="5">
    <location>
        <begin position="1"/>
        <end position="25"/>
    </location>
</feature>
<dbReference type="InterPro" id="IPR009057">
    <property type="entry name" value="Homeodomain-like_sf"/>
</dbReference>
<keyword evidence="2 4" id="KW-0238">DNA-binding</keyword>
<gene>
    <name evidence="7" type="ORF">AAW51_0720</name>
</gene>
<keyword evidence="1" id="KW-0805">Transcription regulation</keyword>
<dbReference type="AlphaFoldDB" id="A0A0G3BJ68"/>
<evidence type="ECO:0000313" key="8">
    <source>
        <dbReference type="Proteomes" id="UP000035352"/>
    </source>
</evidence>
<dbReference type="SUPFAM" id="SSF48498">
    <property type="entry name" value="Tetracyclin repressor-like, C-terminal domain"/>
    <property type="match status" value="1"/>
</dbReference>
<evidence type="ECO:0000256" key="4">
    <source>
        <dbReference type="PROSITE-ProRule" id="PRU00335"/>
    </source>
</evidence>
<feature type="DNA-binding region" description="H-T-H motif" evidence="4">
    <location>
        <begin position="50"/>
        <end position="69"/>
    </location>
</feature>
<evidence type="ECO:0000313" key="7">
    <source>
        <dbReference type="EMBL" id="AKJ27411.1"/>
    </source>
</evidence>
<dbReference type="Gene3D" id="1.10.357.10">
    <property type="entry name" value="Tetracycline Repressor, domain 2"/>
    <property type="match status" value="1"/>
</dbReference>
<proteinExistence type="predicted"/>
<sequence>MKSTATAPRPTAHTTTRSTARSTYRHGDLRRALLEAGIELARSGGPDAVVLREATRRAGVVPNAAYRHFGSREELLHAVGAAGLAALALSMETELGQVPSGLPPEQHARAGLRAVGAGYLRFAQAEPGWFRTAFATAQPSEPPDPAKAGHSGLNPFQLLGAALDRLVAVGRLPAERRPGAEFLAWSAVHGLALLVIEGPLRGVAPAQAQALGQRLLEMVDQGL</sequence>
<evidence type="ECO:0000259" key="6">
    <source>
        <dbReference type="PROSITE" id="PS50977"/>
    </source>
</evidence>
<reference evidence="7 8" key="1">
    <citation type="submission" date="2015-05" db="EMBL/GenBank/DDBJ databases">
        <authorList>
            <person name="Tang B."/>
            <person name="Yu Y."/>
        </authorList>
    </citation>
    <scope>NUCLEOTIDE SEQUENCE [LARGE SCALE GENOMIC DNA]</scope>
    <source>
        <strain evidence="7 8">DSM 7029</strain>
    </source>
</reference>
<dbReference type="InterPro" id="IPR025996">
    <property type="entry name" value="MT1864/Rv1816-like_C"/>
</dbReference>
<feature type="compositionally biased region" description="Low complexity" evidence="5">
    <location>
        <begin position="1"/>
        <end position="22"/>
    </location>
</feature>
<dbReference type="Proteomes" id="UP000035352">
    <property type="component" value="Chromosome"/>
</dbReference>
<evidence type="ECO:0000256" key="5">
    <source>
        <dbReference type="SAM" id="MobiDB-lite"/>
    </source>
</evidence>
<dbReference type="InterPro" id="IPR001647">
    <property type="entry name" value="HTH_TetR"/>
</dbReference>
<dbReference type="SUPFAM" id="SSF46689">
    <property type="entry name" value="Homeodomain-like"/>
    <property type="match status" value="1"/>
</dbReference>
<dbReference type="PROSITE" id="PS50977">
    <property type="entry name" value="HTH_TETR_2"/>
    <property type="match status" value="1"/>
</dbReference>
<feature type="domain" description="HTH tetR-type" evidence="6">
    <location>
        <begin position="27"/>
        <end position="87"/>
    </location>
</feature>
<dbReference type="PANTHER" id="PTHR30055:SF209">
    <property type="entry name" value="POSSIBLE TRANSCRIPTIONAL REGULATORY PROTEIN (PROBABLY TETR-FAMILY)"/>
    <property type="match status" value="1"/>
</dbReference>
<dbReference type="InterPro" id="IPR036271">
    <property type="entry name" value="Tet_transcr_reg_TetR-rel_C_sf"/>
</dbReference>
<dbReference type="Pfam" id="PF00440">
    <property type="entry name" value="TetR_N"/>
    <property type="match status" value="1"/>
</dbReference>